<comment type="caution">
    <text evidence="1">The sequence shown here is derived from an EMBL/GenBank/DDBJ whole genome shotgun (WGS) entry which is preliminary data.</text>
</comment>
<dbReference type="Proteomes" id="UP001060085">
    <property type="component" value="Linkage Group LG01"/>
</dbReference>
<gene>
    <name evidence="1" type="ORF">M9H77_01284</name>
</gene>
<name>A0ACC0C5B1_CATRO</name>
<evidence type="ECO:0000313" key="2">
    <source>
        <dbReference type="Proteomes" id="UP001060085"/>
    </source>
</evidence>
<dbReference type="EMBL" id="CM044701">
    <property type="protein sequence ID" value="KAI5680057.1"/>
    <property type="molecule type" value="Genomic_DNA"/>
</dbReference>
<proteinExistence type="predicted"/>
<sequence length="224" mass="25945">MLSLKLFSSYKLNPALDYGVQRWLLCGRACGGFRLLSSITANFIESRERCSKSNSQLIFVGSIVSQLAIDEFRRRFPDVADFFADGRISGHAESMRANLEFRIRLIFSSSWLKVWSGLNFLVLSMEFYCYEAQSIFLIKHIVKVNVQDFALSRSAKFYFVPWNSNPTIILLAVIPLTCRERGKIRNKRKKMMINGQNLPITSSDWRSESQLGFKNLIFRKWTNK</sequence>
<organism evidence="1 2">
    <name type="scientific">Catharanthus roseus</name>
    <name type="common">Madagascar periwinkle</name>
    <name type="synonym">Vinca rosea</name>
    <dbReference type="NCBI Taxonomy" id="4058"/>
    <lineage>
        <taxon>Eukaryota</taxon>
        <taxon>Viridiplantae</taxon>
        <taxon>Streptophyta</taxon>
        <taxon>Embryophyta</taxon>
        <taxon>Tracheophyta</taxon>
        <taxon>Spermatophyta</taxon>
        <taxon>Magnoliopsida</taxon>
        <taxon>eudicotyledons</taxon>
        <taxon>Gunneridae</taxon>
        <taxon>Pentapetalae</taxon>
        <taxon>asterids</taxon>
        <taxon>lamiids</taxon>
        <taxon>Gentianales</taxon>
        <taxon>Apocynaceae</taxon>
        <taxon>Rauvolfioideae</taxon>
        <taxon>Vinceae</taxon>
        <taxon>Catharanthinae</taxon>
        <taxon>Catharanthus</taxon>
    </lineage>
</organism>
<evidence type="ECO:0000313" key="1">
    <source>
        <dbReference type="EMBL" id="KAI5680057.1"/>
    </source>
</evidence>
<keyword evidence="2" id="KW-1185">Reference proteome</keyword>
<accession>A0ACC0C5B1</accession>
<reference evidence="2" key="1">
    <citation type="journal article" date="2023" name="Nat. Plants">
        <title>Single-cell RNA sequencing provides a high-resolution roadmap for understanding the multicellular compartmentation of specialized metabolism.</title>
        <authorList>
            <person name="Sun S."/>
            <person name="Shen X."/>
            <person name="Li Y."/>
            <person name="Li Y."/>
            <person name="Wang S."/>
            <person name="Li R."/>
            <person name="Zhang H."/>
            <person name="Shen G."/>
            <person name="Guo B."/>
            <person name="Wei J."/>
            <person name="Xu J."/>
            <person name="St-Pierre B."/>
            <person name="Chen S."/>
            <person name="Sun C."/>
        </authorList>
    </citation>
    <scope>NUCLEOTIDE SEQUENCE [LARGE SCALE GENOMIC DNA]</scope>
</reference>
<protein>
    <submittedName>
        <fullName evidence="1">Uncharacterized protein</fullName>
    </submittedName>
</protein>